<keyword evidence="1" id="KW-0732">Signal</keyword>
<feature type="chain" id="PRO_5015118548" evidence="1">
    <location>
        <begin position="22"/>
        <end position="423"/>
    </location>
</feature>
<organism evidence="2 3">
    <name type="scientific">Chitinophaga niastensis</name>
    <dbReference type="NCBI Taxonomy" id="536980"/>
    <lineage>
        <taxon>Bacteria</taxon>
        <taxon>Pseudomonadati</taxon>
        <taxon>Bacteroidota</taxon>
        <taxon>Chitinophagia</taxon>
        <taxon>Chitinophagales</taxon>
        <taxon>Chitinophagaceae</taxon>
        <taxon>Chitinophaga</taxon>
    </lineage>
</organism>
<dbReference type="RefSeq" id="WP_106529354.1">
    <property type="nucleotide sequence ID" value="NZ_PYAW01000003.1"/>
</dbReference>
<dbReference type="Proteomes" id="UP000240971">
    <property type="component" value="Unassembled WGS sequence"/>
</dbReference>
<reference evidence="2 3" key="1">
    <citation type="submission" date="2018-03" db="EMBL/GenBank/DDBJ databases">
        <title>Genomic Encyclopedia of Archaeal and Bacterial Type Strains, Phase II (KMG-II): from individual species to whole genera.</title>
        <authorList>
            <person name="Goeker M."/>
        </authorList>
    </citation>
    <scope>NUCLEOTIDE SEQUENCE [LARGE SCALE GENOMIC DNA]</scope>
    <source>
        <strain evidence="2 3">DSM 24859</strain>
    </source>
</reference>
<dbReference type="OrthoDB" id="639821at2"/>
<evidence type="ECO:0000313" key="3">
    <source>
        <dbReference type="Proteomes" id="UP000240971"/>
    </source>
</evidence>
<dbReference type="AlphaFoldDB" id="A0A2P8HK31"/>
<proteinExistence type="predicted"/>
<sequence length="423" mass="47827">MKQQLLVLLFLLTCTASGVVAQADKWSGTWQMSRKLPGEMAAITLELQIGAPDNGQLYPAKIKLQYGKFTGIYELLLVGKNDQQLGIGRGKYPLLETPYKLGIWLWYLNGTLDFNNAKIAVSRKWVDKFGIWMRGMEYEGDPDGDLWEHSKVALRDFLYRDSITLKKISNNPLSDSSVQRILHPEISNVYLGLNGRIMSSDSMVVMQVEDQEKYDRDTVTLLQNGKPLFSKEEVNDKNRRLNVRLDTGRNLFTFFADNLGGIPPNTGYLYMKIDNKEYNLNFSTRSNVFATFIVADIYHKPSENNNKLSSIAKGRVTTPVATIQVDTADIVLELWDAQREDGDSISLCLNGNWIATGFPVKNAPQTISARLQRGENTLLFMADNLGKIPPNTAALRIRYGLKTKTLRLSTDMRKNNEIKLILE</sequence>
<evidence type="ECO:0000256" key="1">
    <source>
        <dbReference type="SAM" id="SignalP"/>
    </source>
</evidence>
<gene>
    <name evidence="2" type="ORF">CLV51_103563</name>
</gene>
<feature type="signal peptide" evidence="1">
    <location>
        <begin position="1"/>
        <end position="21"/>
    </location>
</feature>
<name>A0A2P8HK31_CHINA</name>
<accession>A0A2P8HK31</accession>
<comment type="caution">
    <text evidence="2">The sequence shown here is derived from an EMBL/GenBank/DDBJ whole genome shotgun (WGS) entry which is preliminary data.</text>
</comment>
<dbReference type="EMBL" id="PYAW01000003">
    <property type="protein sequence ID" value="PSL46582.1"/>
    <property type="molecule type" value="Genomic_DNA"/>
</dbReference>
<keyword evidence="3" id="KW-1185">Reference proteome</keyword>
<evidence type="ECO:0000313" key="2">
    <source>
        <dbReference type="EMBL" id="PSL46582.1"/>
    </source>
</evidence>
<protein>
    <submittedName>
        <fullName evidence="2">Uncharacterized protein</fullName>
    </submittedName>
</protein>